<sequence length="128" mass="13393">MLVLCGYGPAQPARCAAKKDSTAPNGDQLEAVVEVDVSGDRDDDQLFGSTDFLSACPVCVFQTVALTVSSPIINPDRSALLLLGLSGRSWIGSGDRLLTAMVLSSKGPGGGRDPTVSLRVRASRCIWV</sequence>
<name>A0A328HFM9_ARTGO</name>
<organism evidence="1 2">
    <name type="scientific">Arthrobacter globiformis</name>
    <dbReference type="NCBI Taxonomy" id="1665"/>
    <lineage>
        <taxon>Bacteria</taxon>
        <taxon>Bacillati</taxon>
        <taxon>Actinomycetota</taxon>
        <taxon>Actinomycetes</taxon>
        <taxon>Micrococcales</taxon>
        <taxon>Micrococcaceae</taxon>
        <taxon>Arthrobacter</taxon>
    </lineage>
</organism>
<dbReference type="Proteomes" id="UP000249166">
    <property type="component" value="Unassembled WGS sequence"/>
</dbReference>
<dbReference type="EMBL" id="QLNP01000074">
    <property type="protein sequence ID" value="RAM37357.1"/>
    <property type="molecule type" value="Genomic_DNA"/>
</dbReference>
<dbReference type="AlphaFoldDB" id="A0A328HFM9"/>
<gene>
    <name evidence="1" type="ORF">DBZ45_11155</name>
</gene>
<evidence type="ECO:0000313" key="1">
    <source>
        <dbReference type="EMBL" id="RAM37357.1"/>
    </source>
</evidence>
<comment type="caution">
    <text evidence="1">The sequence shown here is derived from an EMBL/GenBank/DDBJ whole genome shotgun (WGS) entry which is preliminary data.</text>
</comment>
<evidence type="ECO:0000313" key="2">
    <source>
        <dbReference type="Proteomes" id="UP000249166"/>
    </source>
</evidence>
<protein>
    <submittedName>
        <fullName evidence="1">Uncharacterized protein</fullName>
    </submittedName>
</protein>
<reference evidence="1 2" key="1">
    <citation type="submission" date="2018-04" db="EMBL/GenBank/DDBJ databases">
        <title>Bacteria isolated from cave deposits of Manipur.</title>
        <authorList>
            <person name="Sahoo D."/>
            <person name="Sarangthem I."/>
            <person name="Nandeibam J."/>
        </authorList>
    </citation>
    <scope>NUCLEOTIDE SEQUENCE [LARGE SCALE GENOMIC DNA]</scope>
    <source>
        <strain evidence="2">mrc11</strain>
    </source>
</reference>
<accession>A0A328HFM9</accession>
<proteinExistence type="predicted"/>